<dbReference type="InterPro" id="IPR011989">
    <property type="entry name" value="ARM-like"/>
</dbReference>
<dbReference type="Pfam" id="PF21547">
    <property type="entry name" value="TTI1"/>
    <property type="match status" value="1"/>
</dbReference>
<keyword evidence="5" id="KW-1185">Reference proteome</keyword>
<organism evidence="4 5">
    <name type="scientific">Ceratocystis pirilliformis</name>
    <dbReference type="NCBI Taxonomy" id="259994"/>
    <lineage>
        <taxon>Eukaryota</taxon>
        <taxon>Fungi</taxon>
        <taxon>Dikarya</taxon>
        <taxon>Ascomycota</taxon>
        <taxon>Pezizomycotina</taxon>
        <taxon>Sordariomycetes</taxon>
        <taxon>Hypocreomycetidae</taxon>
        <taxon>Microascales</taxon>
        <taxon>Ceratocystidaceae</taxon>
        <taxon>Ceratocystis</taxon>
    </lineage>
</organism>
<dbReference type="Pfam" id="PF24173">
    <property type="entry name" value="TPR_TTI1_N"/>
    <property type="match status" value="1"/>
</dbReference>
<dbReference type="Pfam" id="PF24181">
    <property type="entry name" value="TPR_TTI1_C"/>
    <property type="match status" value="1"/>
</dbReference>
<evidence type="ECO:0000313" key="4">
    <source>
        <dbReference type="EMBL" id="KAL1901296.1"/>
    </source>
</evidence>
<feature type="region of interest" description="Disordered" evidence="1">
    <location>
        <begin position="835"/>
        <end position="875"/>
    </location>
</feature>
<comment type="caution">
    <text evidence="4">The sequence shown here is derived from an EMBL/GenBank/DDBJ whole genome shotgun (WGS) entry which is preliminary data.</text>
</comment>
<feature type="region of interest" description="Disordered" evidence="1">
    <location>
        <begin position="793"/>
        <end position="815"/>
    </location>
</feature>
<dbReference type="InterPro" id="IPR016441">
    <property type="entry name" value="Tti1"/>
</dbReference>
<dbReference type="InterPro" id="IPR057566">
    <property type="entry name" value="TPR_TTI1_N"/>
</dbReference>
<evidence type="ECO:0008006" key="6">
    <source>
        <dbReference type="Google" id="ProtNLM"/>
    </source>
</evidence>
<name>A0ABR3ZKR5_9PEZI</name>
<protein>
    <recommendedName>
        <fullName evidence="6">TEL2-interacting protein 1</fullName>
    </recommendedName>
</protein>
<dbReference type="PANTHER" id="PTHR18460">
    <property type="entry name" value="TEL2 INTERACTING PROTEIN 1 TTI1 FAMILY MEMBER"/>
    <property type="match status" value="1"/>
</dbReference>
<dbReference type="PIRSF" id="PIRSF005250">
    <property type="entry name" value="UCP005250"/>
    <property type="match status" value="1"/>
</dbReference>
<dbReference type="PANTHER" id="PTHR18460:SF3">
    <property type="entry name" value="TELO2-INTERACTING PROTEIN 1 HOMOLOG"/>
    <property type="match status" value="1"/>
</dbReference>
<dbReference type="Proteomes" id="UP001583280">
    <property type="component" value="Unassembled WGS sequence"/>
</dbReference>
<feature type="domain" description="TTI1 C-terminal TPR" evidence="3">
    <location>
        <begin position="791"/>
        <end position="992"/>
    </location>
</feature>
<sequence>MTGPTPVRQTSHVTIAARTEFFQQIKPCCVSISKTASKSEQSALDSRFLINLVQELLDHLSAQVQRDSSALDKNLADYIFFPLSHIFKYQEKHPLTLIELALRCLTIIIFHGWKSNIEPKLVQQLLLFLTFVIGGVPSQTQTRSISEEATLESLRVLKTLIIATGKSAAASASLVDASGIPALGHAIAVLLDCVSDGKTPQIQIESMKTLCAFFEAVRDDAALASFLPGTVSSLAKVASTPAREKRRVLVSAIKTLQTILVRVLSDIRTRVLSMKLEKEELKKSCEPIETFADKKDNSNEQEFEGTGKGKVWTPSWLKATAGQVKMALATVLKLAKSNEDEIRSALERLCVSLLDECHKSLDNCAPLLVETAMALSDERMDQDFMTTSLPDLAMVYPELGDSIKVIVYNWATALPRVMQSTDESIKQRAVRNLQRGLKLASAMDFASATLDDAVSAALRDSIMQLIASAKIPHVVDEVETMELLSGSRKLTTTPETRLSKFRPVIMNHDSQTTIRGEILDLLRSMGSTSQQVKLATEMVDYLQRSMGDSQASAFWLSLELFKAAFQQDADIDAFLTFSDGPSESEAAFNELYTFSVTVLDSHSNSQHIDWRVEALALETISLAASRSKEDFRPELIDVLFPMTSFLGSENVQLRHHAIVGLNLTAFYCGYSSVSELIIANADYMVNSVSLKLNTLSITPATNKVLQMVVKLAGPRLVPFLDDVVTSIFSALDNYHGYPTFVGSLFNVLNEIVNQGVKSDQLLLENSPADDMLIEKKKGPKHWMTIPEVKQALARHKEQRLRREKEDQELDNIASHPKRPWKASYYKQSSRVQEIFDRKDQQNAEATEGDPERKLGEEEGEEEPPQLTEPEKPSPTPTYAILSKIAKLTQHYLTSPTPALRKSLLSLLATVSPALAPDSTAFLPLVNTVWPVIIQRLYDSEPYITIAVCETLSALCSSAGDFMSSRFRDEWKNRMHSWMVRAKKDASASGQTNILTAVTDSFSPGIIVPLQNELPSANPNAAISGSALRAGGAMPMSSLGRFSQATKVWEATVQLLVAMLRHIRIEDGMYDEILELLADRLNDEGVRSALETINTDAVWLALYERGQLPTECLLRPAGEGFEFLDLAKVEA</sequence>
<evidence type="ECO:0000259" key="3">
    <source>
        <dbReference type="Pfam" id="PF24181"/>
    </source>
</evidence>
<reference evidence="4 5" key="1">
    <citation type="journal article" date="2024" name="IMA Fungus">
        <title>IMA Genome - F19 : A genome assembly and annotation guide to empower mycologists, including annotated draft genome sequences of Ceratocystis pirilliformis, Diaporthe australafricana, Fusarium ophioides, Paecilomyces lecythidis, and Sporothrix stenoceras.</title>
        <authorList>
            <person name="Aylward J."/>
            <person name="Wilson A.M."/>
            <person name="Visagie C.M."/>
            <person name="Spraker J."/>
            <person name="Barnes I."/>
            <person name="Buitendag C."/>
            <person name="Ceriani C."/>
            <person name="Del Mar Angel L."/>
            <person name="du Plessis D."/>
            <person name="Fuchs T."/>
            <person name="Gasser K."/>
            <person name="Kramer D."/>
            <person name="Li W."/>
            <person name="Munsamy K."/>
            <person name="Piso A."/>
            <person name="Price J.L."/>
            <person name="Sonnekus B."/>
            <person name="Thomas C."/>
            <person name="van der Nest A."/>
            <person name="van Dijk A."/>
            <person name="van Heerden A."/>
            <person name="van Vuuren N."/>
            <person name="Yilmaz N."/>
            <person name="Duong T.A."/>
            <person name="van der Merwe N.A."/>
            <person name="Wingfield M.J."/>
            <person name="Wingfield B.D."/>
        </authorList>
    </citation>
    <scope>NUCLEOTIDE SEQUENCE [LARGE SCALE GENOMIC DNA]</scope>
    <source>
        <strain evidence="4 5">CMW 12675</strain>
    </source>
</reference>
<dbReference type="InterPro" id="IPR049362">
    <property type="entry name" value="TTI1_rpt"/>
</dbReference>
<dbReference type="Gene3D" id="1.25.10.10">
    <property type="entry name" value="Leucine-rich Repeat Variant"/>
    <property type="match status" value="3"/>
</dbReference>
<proteinExistence type="predicted"/>
<dbReference type="InterPro" id="IPR052587">
    <property type="entry name" value="TELO2-interacting_protein_1"/>
</dbReference>
<dbReference type="SUPFAM" id="SSF48371">
    <property type="entry name" value="ARM repeat"/>
    <property type="match status" value="1"/>
</dbReference>
<accession>A0ABR3ZKR5</accession>
<evidence type="ECO:0000259" key="2">
    <source>
        <dbReference type="Pfam" id="PF24173"/>
    </source>
</evidence>
<evidence type="ECO:0000256" key="1">
    <source>
        <dbReference type="SAM" id="MobiDB-lite"/>
    </source>
</evidence>
<gene>
    <name evidence="4" type="ORF">Cpir12675_000529</name>
</gene>
<dbReference type="InterPro" id="IPR057567">
    <property type="entry name" value="TPR_TTI1_C"/>
</dbReference>
<feature type="domain" description="TTI1 N-terminal TPR" evidence="2">
    <location>
        <begin position="22"/>
        <end position="377"/>
    </location>
</feature>
<dbReference type="InterPro" id="IPR016024">
    <property type="entry name" value="ARM-type_fold"/>
</dbReference>
<dbReference type="EMBL" id="JAWDJO010000006">
    <property type="protein sequence ID" value="KAL1901296.1"/>
    <property type="molecule type" value="Genomic_DNA"/>
</dbReference>
<evidence type="ECO:0000313" key="5">
    <source>
        <dbReference type="Proteomes" id="UP001583280"/>
    </source>
</evidence>